<evidence type="ECO:0000313" key="2">
    <source>
        <dbReference type="Proteomes" id="UP001595526"/>
    </source>
</evidence>
<comment type="caution">
    <text evidence="1">The sequence shown here is derived from an EMBL/GenBank/DDBJ whole genome shotgun (WGS) entry which is preliminary data.</text>
</comment>
<protein>
    <recommendedName>
        <fullName evidence="3">Dienelactone hydrolase domain-containing protein</fullName>
    </recommendedName>
</protein>
<evidence type="ECO:0008006" key="3">
    <source>
        <dbReference type="Google" id="ProtNLM"/>
    </source>
</evidence>
<dbReference type="Proteomes" id="UP001595526">
    <property type="component" value="Unassembled WGS sequence"/>
</dbReference>
<name>A0ABV7JMZ1_9SPHI</name>
<keyword evidence="2" id="KW-1185">Reference proteome</keyword>
<evidence type="ECO:0000313" key="1">
    <source>
        <dbReference type="EMBL" id="MFC3196677.1"/>
    </source>
</evidence>
<sequence length="75" mass="8416">MAQPQRLQPISHAEGEVKLNGLVSADRESNLPGVLILPAWFGIDEEAKEAADYHEKMASRAWSHTLMFLKEVLSR</sequence>
<accession>A0ABV7JMZ1</accession>
<reference evidence="2" key="1">
    <citation type="journal article" date="2019" name="Int. J. Syst. Evol. Microbiol.">
        <title>The Global Catalogue of Microorganisms (GCM) 10K type strain sequencing project: providing services to taxonomists for standard genome sequencing and annotation.</title>
        <authorList>
            <consortium name="The Broad Institute Genomics Platform"/>
            <consortium name="The Broad Institute Genome Sequencing Center for Infectious Disease"/>
            <person name="Wu L."/>
            <person name="Ma J."/>
        </authorList>
    </citation>
    <scope>NUCLEOTIDE SEQUENCE [LARGE SCALE GENOMIC DNA]</scope>
    <source>
        <strain evidence="2">KCTC 52416</strain>
    </source>
</reference>
<dbReference type="RefSeq" id="WP_379019627.1">
    <property type="nucleotide sequence ID" value="NZ_JBHRTA010000009.1"/>
</dbReference>
<gene>
    <name evidence="1" type="ORF">ACFOET_03535</name>
</gene>
<dbReference type="EMBL" id="JBHRTA010000009">
    <property type="protein sequence ID" value="MFC3196677.1"/>
    <property type="molecule type" value="Genomic_DNA"/>
</dbReference>
<proteinExistence type="predicted"/>
<organism evidence="1 2">
    <name type="scientific">Parapedobacter deserti</name>
    <dbReference type="NCBI Taxonomy" id="1912957"/>
    <lineage>
        <taxon>Bacteria</taxon>
        <taxon>Pseudomonadati</taxon>
        <taxon>Bacteroidota</taxon>
        <taxon>Sphingobacteriia</taxon>
        <taxon>Sphingobacteriales</taxon>
        <taxon>Sphingobacteriaceae</taxon>
        <taxon>Parapedobacter</taxon>
    </lineage>
</organism>